<dbReference type="InterPro" id="IPR036282">
    <property type="entry name" value="Glutathione-S-Trfase_C_sf"/>
</dbReference>
<dbReference type="EMBL" id="FN648214">
    <property type="protein sequence ID" value="CBJ25907.1"/>
    <property type="molecule type" value="Genomic_DNA"/>
</dbReference>
<evidence type="ECO:0000313" key="4">
    <source>
        <dbReference type="Proteomes" id="UP000002630"/>
    </source>
</evidence>
<feature type="domain" description="GST N-terminal" evidence="2">
    <location>
        <begin position="74"/>
        <end position="155"/>
    </location>
</feature>
<evidence type="ECO:0000256" key="1">
    <source>
        <dbReference type="SAM" id="MobiDB-lite"/>
    </source>
</evidence>
<dbReference type="GO" id="GO:0005737">
    <property type="term" value="C:cytoplasm"/>
    <property type="evidence" value="ECO:0007669"/>
    <property type="project" value="TreeGrafter"/>
</dbReference>
<dbReference type="GO" id="GO:0016740">
    <property type="term" value="F:transferase activity"/>
    <property type="evidence" value="ECO:0007669"/>
    <property type="project" value="UniProtKB-KW"/>
</dbReference>
<dbReference type="InParanoid" id="D7FML0"/>
<dbReference type="EMBL" id="FN649749">
    <property type="protein sequence ID" value="CBJ25907.1"/>
    <property type="molecule type" value="Genomic_DNA"/>
</dbReference>
<dbReference type="CDD" id="cd00299">
    <property type="entry name" value="GST_C_family"/>
    <property type="match status" value="1"/>
</dbReference>
<feature type="region of interest" description="Disordered" evidence="1">
    <location>
        <begin position="1"/>
        <end position="34"/>
    </location>
</feature>
<dbReference type="Pfam" id="PF13409">
    <property type="entry name" value="GST_N_2"/>
    <property type="match status" value="1"/>
</dbReference>
<dbReference type="PROSITE" id="PS51354">
    <property type="entry name" value="GLUTAREDOXIN_2"/>
    <property type="match status" value="1"/>
</dbReference>
<name>D7FML0_ECTSI</name>
<evidence type="ECO:0000259" key="2">
    <source>
        <dbReference type="PROSITE" id="PS50404"/>
    </source>
</evidence>
<dbReference type="CDD" id="cd08919">
    <property type="entry name" value="PBP-like"/>
    <property type="match status" value="1"/>
</dbReference>
<dbReference type="InterPro" id="IPR050983">
    <property type="entry name" value="GST_Omega/HSP26"/>
</dbReference>
<dbReference type="PANTHER" id="PTHR43968:SF14">
    <property type="entry name" value="GLUTATHIONE S-TRANSFERASE"/>
    <property type="match status" value="1"/>
</dbReference>
<dbReference type="SUPFAM" id="SSF52833">
    <property type="entry name" value="Thioredoxin-like"/>
    <property type="match status" value="1"/>
</dbReference>
<dbReference type="Gene3D" id="1.20.1050.10">
    <property type="match status" value="1"/>
</dbReference>
<dbReference type="PROSITE" id="PS50404">
    <property type="entry name" value="GST_NTER"/>
    <property type="match status" value="1"/>
</dbReference>
<accession>D7FML0</accession>
<proteinExistence type="predicted"/>
<dbReference type="Gene3D" id="3.40.30.10">
    <property type="entry name" value="Glutaredoxin"/>
    <property type="match status" value="1"/>
</dbReference>
<dbReference type="InterPro" id="IPR004045">
    <property type="entry name" value="Glutathione_S-Trfase_N"/>
</dbReference>
<dbReference type="OrthoDB" id="4951845at2759"/>
<dbReference type="SUPFAM" id="SSF47616">
    <property type="entry name" value="GST C-terminal domain-like"/>
    <property type="match status" value="1"/>
</dbReference>
<gene>
    <name evidence="3" type="primary">GST</name>
    <name evidence="3" type="ORF">Esi_0017_0101</name>
</gene>
<dbReference type="CDD" id="cd00570">
    <property type="entry name" value="GST_N_family"/>
    <property type="match status" value="1"/>
</dbReference>
<keyword evidence="4" id="KW-1185">Reference proteome</keyword>
<dbReference type="InterPro" id="IPR036249">
    <property type="entry name" value="Thioredoxin-like_sf"/>
</dbReference>
<reference evidence="3 4" key="1">
    <citation type="journal article" date="2010" name="Nature">
        <title>The Ectocarpus genome and the independent evolution of multicellularity in brown algae.</title>
        <authorList>
            <person name="Cock J.M."/>
            <person name="Sterck L."/>
            <person name="Rouze P."/>
            <person name="Scornet D."/>
            <person name="Allen A.E."/>
            <person name="Amoutzias G."/>
            <person name="Anthouard V."/>
            <person name="Artiguenave F."/>
            <person name="Aury J.M."/>
            <person name="Badger J.H."/>
            <person name="Beszteri B."/>
            <person name="Billiau K."/>
            <person name="Bonnet E."/>
            <person name="Bothwell J.H."/>
            <person name="Bowler C."/>
            <person name="Boyen C."/>
            <person name="Brownlee C."/>
            <person name="Carrano C.J."/>
            <person name="Charrier B."/>
            <person name="Cho G.Y."/>
            <person name="Coelho S.M."/>
            <person name="Collen J."/>
            <person name="Corre E."/>
            <person name="Da Silva C."/>
            <person name="Delage L."/>
            <person name="Delaroque N."/>
            <person name="Dittami S.M."/>
            <person name="Doulbeau S."/>
            <person name="Elias M."/>
            <person name="Farnham G."/>
            <person name="Gachon C.M."/>
            <person name="Gschloessl B."/>
            <person name="Heesch S."/>
            <person name="Jabbari K."/>
            <person name="Jubin C."/>
            <person name="Kawai H."/>
            <person name="Kimura K."/>
            <person name="Kloareg B."/>
            <person name="Kupper F.C."/>
            <person name="Lang D."/>
            <person name="Le Bail A."/>
            <person name="Leblanc C."/>
            <person name="Lerouge P."/>
            <person name="Lohr M."/>
            <person name="Lopez P.J."/>
            <person name="Martens C."/>
            <person name="Maumus F."/>
            <person name="Michel G."/>
            <person name="Miranda-Saavedra D."/>
            <person name="Morales J."/>
            <person name="Moreau H."/>
            <person name="Motomura T."/>
            <person name="Nagasato C."/>
            <person name="Napoli C.A."/>
            <person name="Nelson D.R."/>
            <person name="Nyvall-Collen P."/>
            <person name="Peters A.F."/>
            <person name="Pommier C."/>
            <person name="Potin P."/>
            <person name="Poulain J."/>
            <person name="Quesneville H."/>
            <person name="Read B."/>
            <person name="Rensing S.A."/>
            <person name="Ritter A."/>
            <person name="Rousvoal S."/>
            <person name="Samanta M."/>
            <person name="Samson G."/>
            <person name="Schroeder D.C."/>
            <person name="Segurens B."/>
            <person name="Strittmatter M."/>
            <person name="Tonon T."/>
            <person name="Tregear J.W."/>
            <person name="Valentin K."/>
            <person name="von Dassow P."/>
            <person name="Yamagishi T."/>
            <person name="Van de Peer Y."/>
            <person name="Wincker P."/>
        </authorList>
    </citation>
    <scope>NUCLEOTIDE SEQUENCE [LARGE SCALE GENOMIC DNA]</scope>
    <source>
        <strain evidence="4">Ec32 / CCAP1310/4</strain>
    </source>
</reference>
<dbReference type="Proteomes" id="UP000002630">
    <property type="component" value="Linkage Group LG24"/>
</dbReference>
<evidence type="ECO:0000313" key="3">
    <source>
        <dbReference type="EMBL" id="CBJ25907.1"/>
    </source>
</evidence>
<dbReference type="eggNOG" id="KOG1422">
    <property type="taxonomic scope" value="Eukaryota"/>
</dbReference>
<protein>
    <submittedName>
        <fullName evidence="3">Glutathione S-transferase</fullName>
    </submittedName>
</protein>
<dbReference type="PANTHER" id="PTHR43968">
    <property type="match status" value="1"/>
</dbReference>
<dbReference type="STRING" id="2880.D7FML0"/>
<sequence length="482" mass="52406">MASKLGASGGAGPTGPALFGDSPDPSWSSLRGEAIATPTGAGIEENKRLWDAGAGPPHTDAKLRLFGTTGEPRVVLYRDTAAWCPYCQKVWLMLEEKRIPYRVEKINMRSYGDKPSSYLAKVPSGLLPAISLDGELMTESLSIMQTLEATFPKPRRMLPDRESPEFQEAVRLLNLERELFRWWCQFVFRSGDSSRGALEKTLDEVNSALASSPGPWFLPSSASEDEAVNGSPDDGFSLVDLTYVPHLERMAASTAYWKGLQLRGNERWPSINRWFEALEMRPAYMAGKSDFYTHVKDIPPQYGDGVSIRGAEAMKATIDGTDASWSLPLAPLDATQGLEPVSSENNPGEDGARHEAAYKLIGNAEAVAKFACRGAGRGSGWNLLPGRAPLSDPNATPNLEILPDVDYCLRRVASALLKGSLDEDEAALKRGATSSGGHPGTAAAVEASLVYLRDRVGVPRDMTYPAARQLRAHLNWAIKTLK</sequence>
<dbReference type="Pfam" id="PF13410">
    <property type="entry name" value="GST_C_2"/>
    <property type="match status" value="1"/>
</dbReference>
<organism evidence="3 4">
    <name type="scientific">Ectocarpus siliculosus</name>
    <name type="common">Brown alga</name>
    <name type="synonym">Conferva siliculosa</name>
    <dbReference type="NCBI Taxonomy" id="2880"/>
    <lineage>
        <taxon>Eukaryota</taxon>
        <taxon>Sar</taxon>
        <taxon>Stramenopiles</taxon>
        <taxon>Ochrophyta</taxon>
        <taxon>PX clade</taxon>
        <taxon>Phaeophyceae</taxon>
        <taxon>Ectocarpales</taxon>
        <taxon>Ectocarpaceae</taxon>
        <taxon>Ectocarpus</taxon>
    </lineage>
</organism>
<dbReference type="AlphaFoldDB" id="D7FML0"/>